<reference evidence="2 3" key="1">
    <citation type="submission" date="2019-04" db="EMBL/GenBank/DDBJ databases">
        <authorList>
            <person name="Hwang J.C."/>
        </authorList>
    </citation>
    <scope>NUCLEOTIDE SEQUENCE [LARGE SCALE GENOMIC DNA]</scope>
    <source>
        <strain evidence="2 3">IMCC35002</strain>
    </source>
</reference>
<keyword evidence="1" id="KW-0732">Signal</keyword>
<feature type="chain" id="PRO_5020732635" evidence="1">
    <location>
        <begin position="29"/>
        <end position="620"/>
    </location>
</feature>
<dbReference type="PANTHER" id="PTHR33361">
    <property type="entry name" value="GLR0591 PROTEIN"/>
    <property type="match status" value="1"/>
</dbReference>
<organism evidence="2 3">
    <name type="scientific">Ferrimonas aestuarii</name>
    <dbReference type="NCBI Taxonomy" id="2569539"/>
    <lineage>
        <taxon>Bacteria</taxon>
        <taxon>Pseudomonadati</taxon>
        <taxon>Pseudomonadota</taxon>
        <taxon>Gammaproteobacteria</taxon>
        <taxon>Alteromonadales</taxon>
        <taxon>Ferrimonadaceae</taxon>
        <taxon>Ferrimonas</taxon>
    </lineage>
</organism>
<dbReference type="OrthoDB" id="9769898at2"/>
<keyword evidence="3" id="KW-1185">Reference proteome</keyword>
<proteinExistence type="predicted"/>
<dbReference type="Pfam" id="PF05960">
    <property type="entry name" value="DUF885"/>
    <property type="match status" value="1"/>
</dbReference>
<accession>A0A4V5NVE3</accession>
<protein>
    <submittedName>
        <fullName evidence="2">DUF885 domain-containing protein</fullName>
    </submittedName>
</protein>
<dbReference type="Proteomes" id="UP000305675">
    <property type="component" value="Unassembled WGS sequence"/>
</dbReference>
<feature type="signal peptide" evidence="1">
    <location>
        <begin position="1"/>
        <end position="28"/>
    </location>
</feature>
<sequence>MEQHVTLRHSITAAAVSATLLFSQSAFAHAEGHGQPAPTSTTSQAKQSDNAAAEALFEQFFMEDVMASPVFQTYLGIKKDQDKWDDLSDGYQQQQLERTKAQLSKLSNLDESALSGQTKLSYQLLKQQLEQDIADYKWRYHSYPVNQMYGYQSTTPSFLINQHQIESVDDATAYISRLEGIEKRFDQVISQLKTREQRGIIAPKFVFAYVLDDSRNIITGYPFEDSEQPSTLWQDFSDKVAKLELTQQAEQALLNDAQMALTGPVKRGYDKLIKESERLQSKASTDDGAWKFPDGDAFYNQALKNTTTTEMTADEIHKLGLSEVARIHDEMRAIMNQVGFKGDLQAFFEFMRTDKQFILPDTEAGKQQYLQLASDYIGNMNAQLDSVFGIKPQAGLEVKQVEAFREKSAGKAFYQRPAPDGSRPGFFYANLYQMADMPTYQLEALAFHEGIPGHHMQIAIAQELDSLPKFRRFGGYTAYIEGWGLYSEYLPKEMGFYQDPYSDFGRLAMELWRACRLVVDTGIHAKRWTREQAIDYLAKNTPNPEGDIVKAIERYIVMPSQATAYKVGMIKILELREQAKQQLGDQFELKGFHDTVLGNGPLPLNVLEQQVNNWVDSVRL</sequence>
<evidence type="ECO:0000313" key="3">
    <source>
        <dbReference type="Proteomes" id="UP000305675"/>
    </source>
</evidence>
<dbReference type="InterPro" id="IPR010281">
    <property type="entry name" value="DUF885"/>
</dbReference>
<gene>
    <name evidence="2" type="ORF">FCL42_19310</name>
</gene>
<evidence type="ECO:0000313" key="2">
    <source>
        <dbReference type="EMBL" id="TKB50166.1"/>
    </source>
</evidence>
<dbReference type="EMBL" id="SWCJ01000022">
    <property type="protein sequence ID" value="TKB50166.1"/>
    <property type="molecule type" value="Genomic_DNA"/>
</dbReference>
<comment type="caution">
    <text evidence="2">The sequence shown here is derived from an EMBL/GenBank/DDBJ whole genome shotgun (WGS) entry which is preliminary data.</text>
</comment>
<dbReference type="PANTHER" id="PTHR33361:SF16">
    <property type="entry name" value="DUF885 DOMAIN-CONTAINING PROTEIN"/>
    <property type="match status" value="1"/>
</dbReference>
<name>A0A4V5NVE3_9GAMM</name>
<evidence type="ECO:0000256" key="1">
    <source>
        <dbReference type="SAM" id="SignalP"/>
    </source>
</evidence>
<dbReference type="AlphaFoldDB" id="A0A4V5NVE3"/>